<dbReference type="Proteomes" id="UP000471298">
    <property type="component" value="Unassembled WGS sequence"/>
</dbReference>
<comment type="caution">
    <text evidence="2">The sequence shown here is derived from an EMBL/GenBank/DDBJ whole genome shotgun (WGS) entry which is preliminary data.</text>
</comment>
<dbReference type="EMBL" id="WHNW01000004">
    <property type="protein sequence ID" value="MPV86027.1"/>
    <property type="molecule type" value="Genomic_DNA"/>
</dbReference>
<evidence type="ECO:0000313" key="3">
    <source>
        <dbReference type="Proteomes" id="UP000471298"/>
    </source>
</evidence>
<keyword evidence="1" id="KW-0732">Signal</keyword>
<protein>
    <submittedName>
        <fullName evidence="2">Uncharacterized protein</fullName>
    </submittedName>
</protein>
<keyword evidence="3" id="KW-1185">Reference proteome</keyword>
<evidence type="ECO:0000313" key="2">
    <source>
        <dbReference type="EMBL" id="MPV86027.1"/>
    </source>
</evidence>
<dbReference type="RefSeq" id="WP_152809871.1">
    <property type="nucleotide sequence ID" value="NZ_WHNW01000004.1"/>
</dbReference>
<organism evidence="2 3">
    <name type="scientific">Ostreibacterium oceani</name>
    <dbReference type="NCBI Taxonomy" id="2654998"/>
    <lineage>
        <taxon>Bacteria</taxon>
        <taxon>Pseudomonadati</taxon>
        <taxon>Pseudomonadota</taxon>
        <taxon>Gammaproteobacteria</taxon>
        <taxon>Cardiobacteriales</taxon>
        <taxon>Ostreibacteriaceae</taxon>
        <taxon>Ostreibacterium</taxon>
    </lineage>
</organism>
<reference evidence="2 3" key="1">
    <citation type="submission" date="2019-10" db="EMBL/GenBank/DDBJ databases">
        <title>Cardiobacteriales fam. a chemoheterotrophic member of the order Cardiobacteriales, and proposal of Cardiobacteriales fam. nov.</title>
        <authorList>
            <person name="Wang C."/>
        </authorList>
    </citation>
    <scope>NUCLEOTIDE SEQUENCE [LARGE SCALE GENOMIC DNA]</scope>
    <source>
        <strain evidence="2 3">ML27</strain>
    </source>
</reference>
<feature type="chain" id="PRO_5026930657" evidence="1">
    <location>
        <begin position="21"/>
        <end position="306"/>
    </location>
</feature>
<gene>
    <name evidence="2" type="ORF">GCU85_04685</name>
</gene>
<dbReference type="AlphaFoldDB" id="A0A6N7EY24"/>
<sequence length="306" mass="32902">MKKHIAVIFLSSLLTQLSLAADFSFRGQLSNDDEFLLFNFAVDETSDVTLITHSYAGGVNSRGEIIPQGGFDPILSLFDSAGVLIDNNDDGSCSEVPVDSVTGECYDTFLTARLDPGEYTVSITQYDNFPRGENLSDGFLGANTTGFVDVTGNTRTSSWAFDVLNVRSANNDTTNFVSNPTGVWYEPERPGDGFNFVKTNAGLFFYFYGYKASNASEPLWLLSGAGPKNIRKGTSYTMDVFSSYANNGGRFGAPPVASDNGISPWGTATVTFNDCNTAQVTLTGTDGTASFNLDRLASVEGLRCSD</sequence>
<dbReference type="InParanoid" id="A0A6N7EY24"/>
<proteinExistence type="predicted"/>
<accession>A0A6N7EY24</accession>
<name>A0A6N7EY24_9GAMM</name>
<dbReference type="NCBIfam" id="NF038127">
    <property type="entry name" value="FDP_fam"/>
    <property type="match status" value="1"/>
</dbReference>
<feature type="signal peptide" evidence="1">
    <location>
        <begin position="1"/>
        <end position="20"/>
    </location>
</feature>
<evidence type="ECO:0000256" key="1">
    <source>
        <dbReference type="SAM" id="SignalP"/>
    </source>
</evidence>